<evidence type="ECO:0000256" key="1">
    <source>
        <dbReference type="SAM" id="Phobius"/>
    </source>
</evidence>
<name>A0A8E2DDD5_9APHY</name>
<evidence type="ECO:0000313" key="3">
    <source>
        <dbReference type="Proteomes" id="UP000250043"/>
    </source>
</evidence>
<feature type="transmembrane region" description="Helical" evidence="1">
    <location>
        <begin position="46"/>
        <end position="66"/>
    </location>
</feature>
<organism evidence="2 3">
    <name type="scientific">Obba rivulosa</name>
    <dbReference type="NCBI Taxonomy" id="1052685"/>
    <lineage>
        <taxon>Eukaryota</taxon>
        <taxon>Fungi</taxon>
        <taxon>Dikarya</taxon>
        <taxon>Basidiomycota</taxon>
        <taxon>Agaricomycotina</taxon>
        <taxon>Agaricomycetes</taxon>
        <taxon>Polyporales</taxon>
        <taxon>Gelatoporiaceae</taxon>
        <taxon>Obba</taxon>
    </lineage>
</organism>
<accession>A0A8E2DDD5</accession>
<keyword evidence="1" id="KW-1133">Transmembrane helix</keyword>
<dbReference type="AlphaFoldDB" id="A0A8E2DDD5"/>
<proteinExistence type="predicted"/>
<keyword evidence="1" id="KW-0472">Membrane</keyword>
<dbReference type="EMBL" id="KV722924">
    <property type="protein sequence ID" value="OCH83620.1"/>
    <property type="molecule type" value="Genomic_DNA"/>
</dbReference>
<dbReference type="Proteomes" id="UP000250043">
    <property type="component" value="Unassembled WGS sequence"/>
</dbReference>
<reference evidence="2 3" key="1">
    <citation type="submission" date="2016-07" db="EMBL/GenBank/DDBJ databases">
        <title>Draft genome of the white-rot fungus Obba rivulosa 3A-2.</title>
        <authorList>
            <consortium name="DOE Joint Genome Institute"/>
            <person name="Miettinen O."/>
            <person name="Riley R."/>
            <person name="Acob R."/>
            <person name="Barry K."/>
            <person name="Cullen D."/>
            <person name="De Vries R."/>
            <person name="Hainaut M."/>
            <person name="Hatakka A."/>
            <person name="Henrissat B."/>
            <person name="Hilden K."/>
            <person name="Kuo R."/>
            <person name="Labutti K."/>
            <person name="Lipzen A."/>
            <person name="Makela M.R."/>
            <person name="Sandor L."/>
            <person name="Spatafora J.W."/>
            <person name="Grigoriev I.V."/>
            <person name="Hibbett D.S."/>
        </authorList>
    </citation>
    <scope>NUCLEOTIDE SEQUENCE [LARGE SCALE GENOMIC DNA]</scope>
    <source>
        <strain evidence="2 3">3A-2</strain>
    </source>
</reference>
<evidence type="ECO:0000313" key="2">
    <source>
        <dbReference type="EMBL" id="OCH83620.1"/>
    </source>
</evidence>
<keyword evidence="3" id="KW-1185">Reference proteome</keyword>
<protein>
    <submittedName>
        <fullName evidence="2">Uncharacterized protein</fullName>
    </submittedName>
</protein>
<keyword evidence="1" id="KW-0812">Transmembrane</keyword>
<gene>
    <name evidence="2" type="ORF">OBBRIDRAFT_840355</name>
</gene>
<sequence>MATEHSEQQLLALEEFRSHFGSPGCMAPLVVHVATGLYTRYHLANIAIFLASLLVAGVLRMILYAFMFKKLSIRVG</sequence>